<proteinExistence type="predicted"/>
<reference evidence="2" key="1">
    <citation type="submission" date="2019-04" db="EMBL/GenBank/DDBJ databases">
        <title>Friends and foes A comparative genomics studyof 23 Aspergillus species from section Flavi.</title>
        <authorList>
            <consortium name="DOE Joint Genome Institute"/>
            <person name="Kjaerbolling I."/>
            <person name="Vesth T."/>
            <person name="Frisvad J.C."/>
            <person name="Nybo J.L."/>
            <person name="Theobald S."/>
            <person name="Kildgaard S."/>
            <person name="Isbrandt T."/>
            <person name="Kuo A."/>
            <person name="Sato A."/>
            <person name="Lyhne E.K."/>
            <person name="Kogle M.E."/>
            <person name="Wiebenga A."/>
            <person name="Kun R.S."/>
            <person name="Lubbers R.J."/>
            <person name="Makela M.R."/>
            <person name="Barry K."/>
            <person name="Chovatia M."/>
            <person name="Clum A."/>
            <person name="Daum C."/>
            <person name="Haridas S."/>
            <person name="He G."/>
            <person name="LaButti K."/>
            <person name="Lipzen A."/>
            <person name="Mondo S."/>
            <person name="Riley R."/>
            <person name="Salamov A."/>
            <person name="Simmons B.A."/>
            <person name="Magnuson J.K."/>
            <person name="Henrissat B."/>
            <person name="Mortensen U.H."/>
            <person name="Larsen T.O."/>
            <person name="Devries R.P."/>
            <person name="Grigoriev I.V."/>
            <person name="Machida M."/>
            <person name="Baker S.E."/>
            <person name="Andersen M.R."/>
        </authorList>
    </citation>
    <scope>NUCLEOTIDE SEQUENCE [LARGE SCALE GENOMIC DNA]</scope>
    <source>
        <strain evidence="2">IBT 14317</strain>
    </source>
</reference>
<feature type="region of interest" description="Disordered" evidence="1">
    <location>
        <begin position="245"/>
        <end position="269"/>
    </location>
</feature>
<accession>A0A5N7BRK4</accession>
<name>A0A5N7BRK4_PETAA</name>
<dbReference type="EMBL" id="ML735375">
    <property type="protein sequence ID" value="KAE8384399.1"/>
    <property type="molecule type" value="Genomic_DNA"/>
</dbReference>
<feature type="region of interest" description="Disordered" evidence="1">
    <location>
        <begin position="160"/>
        <end position="209"/>
    </location>
</feature>
<feature type="compositionally biased region" description="Acidic residues" evidence="1">
    <location>
        <begin position="192"/>
        <end position="201"/>
    </location>
</feature>
<sequence>MTGHVGRSICVGAGGWGAALKAGNPCGPMPSHLGFELLRPVTLGRTCDSIEADDSDQRVYHLARLDVKQEGSRIRWVTDCSRLTQDRWLVDTLSRSARISAPNWAKKALNTSVKCYASTIFRLWFCQPRSNPHGFRQNLNPGESTRPVSRLDALRRELVKAKRTSRTQGRESHTTSSTVDRCCEDSGASDPLDIEGTESDDGQWKADIDPQNIPALASALWDMLEYRFDDHISDNHSMCQAVGDISHRSATAPPTKVARAKRRKDDEQA</sequence>
<protein>
    <submittedName>
        <fullName evidence="2">Uncharacterized protein</fullName>
    </submittedName>
</protein>
<evidence type="ECO:0000256" key="1">
    <source>
        <dbReference type="SAM" id="MobiDB-lite"/>
    </source>
</evidence>
<dbReference type="OrthoDB" id="10332435at2759"/>
<dbReference type="AlphaFoldDB" id="A0A5N7BRK4"/>
<dbReference type="Proteomes" id="UP000326877">
    <property type="component" value="Unassembled WGS sequence"/>
</dbReference>
<gene>
    <name evidence="2" type="ORF">BDV23DRAFT_189258</name>
</gene>
<evidence type="ECO:0000313" key="2">
    <source>
        <dbReference type="EMBL" id="KAE8384399.1"/>
    </source>
</evidence>
<organism evidence="2">
    <name type="scientific">Petromyces alliaceus</name>
    <name type="common">Aspergillus alliaceus</name>
    <dbReference type="NCBI Taxonomy" id="209559"/>
    <lineage>
        <taxon>Eukaryota</taxon>
        <taxon>Fungi</taxon>
        <taxon>Dikarya</taxon>
        <taxon>Ascomycota</taxon>
        <taxon>Pezizomycotina</taxon>
        <taxon>Eurotiomycetes</taxon>
        <taxon>Eurotiomycetidae</taxon>
        <taxon>Eurotiales</taxon>
        <taxon>Aspergillaceae</taxon>
        <taxon>Aspergillus</taxon>
        <taxon>Aspergillus subgen. Circumdati</taxon>
    </lineage>
</organism>